<reference evidence="1" key="1">
    <citation type="submission" date="2020-05" db="EMBL/GenBank/DDBJ databases">
        <authorList>
            <person name="Chiriac C."/>
            <person name="Salcher M."/>
            <person name="Ghai R."/>
            <person name="Kavagutti S V."/>
        </authorList>
    </citation>
    <scope>NUCLEOTIDE SEQUENCE</scope>
</reference>
<organism evidence="1">
    <name type="scientific">uncultured Caudovirales phage</name>
    <dbReference type="NCBI Taxonomy" id="2100421"/>
    <lineage>
        <taxon>Viruses</taxon>
        <taxon>Duplodnaviria</taxon>
        <taxon>Heunggongvirae</taxon>
        <taxon>Uroviricota</taxon>
        <taxon>Caudoviricetes</taxon>
        <taxon>Peduoviridae</taxon>
        <taxon>Maltschvirus</taxon>
        <taxon>Maltschvirus maltsch</taxon>
    </lineage>
</organism>
<name>A0A6J7W8K2_9CAUD</name>
<accession>A0A6J7W8K2</accession>
<proteinExistence type="predicted"/>
<protein>
    <submittedName>
        <fullName evidence="1">Uncharacterized protein</fullName>
    </submittedName>
</protein>
<evidence type="ECO:0000313" key="1">
    <source>
        <dbReference type="EMBL" id="CAB5162760.1"/>
    </source>
</evidence>
<dbReference type="EMBL" id="LR798200">
    <property type="protein sequence ID" value="CAB5162760.1"/>
    <property type="molecule type" value="Genomic_DNA"/>
</dbReference>
<gene>
    <name evidence="1" type="ORF">UFOVP152_49</name>
</gene>
<sequence>MADTEPLLFKVTLGTLRPLNGAAADALKAVADGSMVRVEIKRTQGNVKRMAWYWVMLKIAIDNLADAFEGPITTQMLHKWLKRDAGLAKPIISRKTGEILDYDYDSIAFHNMPENERSRYIDYATKKLAMRLGCCPEELSGEARRAA</sequence>